<keyword evidence="3" id="KW-1185">Reference proteome</keyword>
<dbReference type="AlphaFoldDB" id="A0AAW0QRJ9"/>
<dbReference type="Proteomes" id="UP001392437">
    <property type="component" value="Unassembled WGS sequence"/>
</dbReference>
<accession>A0AAW0QRJ9</accession>
<dbReference type="EMBL" id="JAQQWP010000009">
    <property type="protein sequence ID" value="KAK8101824.1"/>
    <property type="molecule type" value="Genomic_DNA"/>
</dbReference>
<organism evidence="2 3">
    <name type="scientific">Apiospora kogelbergensis</name>
    <dbReference type="NCBI Taxonomy" id="1337665"/>
    <lineage>
        <taxon>Eukaryota</taxon>
        <taxon>Fungi</taxon>
        <taxon>Dikarya</taxon>
        <taxon>Ascomycota</taxon>
        <taxon>Pezizomycotina</taxon>
        <taxon>Sordariomycetes</taxon>
        <taxon>Xylariomycetidae</taxon>
        <taxon>Amphisphaeriales</taxon>
        <taxon>Apiosporaceae</taxon>
        <taxon>Apiospora</taxon>
    </lineage>
</organism>
<protein>
    <submittedName>
        <fullName evidence="2">Uncharacterized protein</fullName>
    </submittedName>
</protein>
<reference evidence="2 3" key="1">
    <citation type="submission" date="2023-01" db="EMBL/GenBank/DDBJ databases">
        <title>Analysis of 21 Apiospora genomes using comparative genomics revels a genus with tremendous synthesis potential of carbohydrate active enzymes and secondary metabolites.</title>
        <authorList>
            <person name="Sorensen T."/>
        </authorList>
    </citation>
    <scope>NUCLEOTIDE SEQUENCE [LARGE SCALE GENOMIC DNA]</scope>
    <source>
        <strain evidence="2 3">CBS 117206</strain>
    </source>
</reference>
<comment type="caution">
    <text evidence="2">The sequence shown here is derived from an EMBL/GenBank/DDBJ whole genome shotgun (WGS) entry which is preliminary data.</text>
</comment>
<evidence type="ECO:0000313" key="2">
    <source>
        <dbReference type="EMBL" id="KAK8101824.1"/>
    </source>
</evidence>
<feature type="compositionally biased region" description="Basic and acidic residues" evidence="1">
    <location>
        <begin position="1"/>
        <end position="16"/>
    </location>
</feature>
<feature type="compositionally biased region" description="Polar residues" evidence="1">
    <location>
        <begin position="23"/>
        <end position="44"/>
    </location>
</feature>
<gene>
    <name evidence="2" type="ORF">PG999_012198</name>
</gene>
<name>A0AAW0QRJ9_9PEZI</name>
<sequence length="94" mass="10235">MPVRSTSDHGGLRHSDIVVVDESSVNTTDAVYDSNSCRGASPSETSHRSGGHHKSSKSSGKTKHKSDKKKSKKTDAEKKKQQEEELFGMGSQFD</sequence>
<feature type="compositionally biased region" description="Basic residues" evidence="1">
    <location>
        <begin position="49"/>
        <end position="72"/>
    </location>
</feature>
<feature type="region of interest" description="Disordered" evidence="1">
    <location>
        <begin position="1"/>
        <end position="94"/>
    </location>
</feature>
<feature type="compositionally biased region" description="Basic and acidic residues" evidence="1">
    <location>
        <begin position="73"/>
        <end position="83"/>
    </location>
</feature>
<proteinExistence type="predicted"/>
<evidence type="ECO:0000256" key="1">
    <source>
        <dbReference type="SAM" id="MobiDB-lite"/>
    </source>
</evidence>
<evidence type="ECO:0000313" key="3">
    <source>
        <dbReference type="Proteomes" id="UP001392437"/>
    </source>
</evidence>